<evidence type="ECO:0000256" key="12">
    <source>
        <dbReference type="ARBA" id="ARBA00023012"/>
    </source>
</evidence>
<name>A0A562QRN1_9BACI</name>
<keyword evidence="11 14" id="KW-1133">Transmembrane helix</keyword>
<dbReference type="GO" id="GO:0071555">
    <property type="term" value="P:cell wall organization"/>
    <property type="evidence" value="ECO:0007669"/>
    <property type="project" value="InterPro"/>
</dbReference>
<dbReference type="PANTHER" id="PTHR43065:SF46">
    <property type="entry name" value="C4-DICARBOXYLATE TRANSPORT SENSOR PROTEIN DCTB"/>
    <property type="match status" value="1"/>
</dbReference>
<dbReference type="GO" id="GO:0005524">
    <property type="term" value="F:ATP binding"/>
    <property type="evidence" value="ECO:0007669"/>
    <property type="project" value="UniProtKB-KW"/>
</dbReference>
<keyword evidence="10" id="KW-0067">ATP-binding</keyword>
<keyword evidence="5" id="KW-0597">Phosphoprotein</keyword>
<dbReference type="SMART" id="SM00388">
    <property type="entry name" value="HisKA"/>
    <property type="match status" value="1"/>
</dbReference>
<evidence type="ECO:0000256" key="13">
    <source>
        <dbReference type="ARBA" id="ARBA00023136"/>
    </source>
</evidence>
<dbReference type="Pfam" id="PF07694">
    <property type="entry name" value="5TM-5TMR_LYT"/>
    <property type="match status" value="1"/>
</dbReference>
<evidence type="ECO:0000256" key="3">
    <source>
        <dbReference type="ARBA" id="ARBA00012438"/>
    </source>
</evidence>
<dbReference type="Pfam" id="PF02518">
    <property type="entry name" value="HATPase_c"/>
    <property type="match status" value="1"/>
</dbReference>
<dbReference type="EC" id="2.7.13.3" evidence="3"/>
<dbReference type="SUPFAM" id="SSF55874">
    <property type="entry name" value="ATPase domain of HSP90 chaperone/DNA topoisomerase II/histidine kinase"/>
    <property type="match status" value="1"/>
</dbReference>
<evidence type="ECO:0000256" key="14">
    <source>
        <dbReference type="SAM" id="Phobius"/>
    </source>
</evidence>
<evidence type="ECO:0000256" key="1">
    <source>
        <dbReference type="ARBA" id="ARBA00000085"/>
    </source>
</evidence>
<accession>A0A562QRN1</accession>
<evidence type="ECO:0000313" key="16">
    <source>
        <dbReference type="EMBL" id="TWI59333.1"/>
    </source>
</evidence>
<keyword evidence="6" id="KW-0808">Transferase</keyword>
<dbReference type="PROSITE" id="PS50109">
    <property type="entry name" value="HIS_KIN"/>
    <property type="match status" value="1"/>
</dbReference>
<evidence type="ECO:0000256" key="9">
    <source>
        <dbReference type="ARBA" id="ARBA00022777"/>
    </source>
</evidence>
<evidence type="ECO:0000313" key="17">
    <source>
        <dbReference type="Proteomes" id="UP000315711"/>
    </source>
</evidence>
<dbReference type="Proteomes" id="UP000315711">
    <property type="component" value="Unassembled WGS sequence"/>
</dbReference>
<feature type="transmembrane region" description="Helical" evidence="14">
    <location>
        <begin position="5"/>
        <end position="23"/>
    </location>
</feature>
<dbReference type="SUPFAM" id="SSF47384">
    <property type="entry name" value="Homodimeric domain of signal transducing histidine kinase"/>
    <property type="match status" value="1"/>
</dbReference>
<keyword evidence="4" id="KW-1003">Cell membrane</keyword>
<keyword evidence="7 14" id="KW-0812">Transmembrane</keyword>
<evidence type="ECO:0000256" key="4">
    <source>
        <dbReference type="ARBA" id="ARBA00022475"/>
    </source>
</evidence>
<evidence type="ECO:0000256" key="5">
    <source>
        <dbReference type="ARBA" id="ARBA00022553"/>
    </source>
</evidence>
<dbReference type="GO" id="GO:0000155">
    <property type="term" value="F:phosphorelay sensor kinase activity"/>
    <property type="evidence" value="ECO:0007669"/>
    <property type="project" value="InterPro"/>
</dbReference>
<dbReference type="InterPro" id="IPR036890">
    <property type="entry name" value="HATPase_C_sf"/>
</dbReference>
<organism evidence="16 17">
    <name type="scientific">Halalkalibacter nanhaiisediminis</name>
    <dbReference type="NCBI Taxonomy" id="688079"/>
    <lineage>
        <taxon>Bacteria</taxon>
        <taxon>Bacillati</taxon>
        <taxon>Bacillota</taxon>
        <taxon>Bacilli</taxon>
        <taxon>Bacillales</taxon>
        <taxon>Bacillaceae</taxon>
        <taxon>Halalkalibacter</taxon>
    </lineage>
</organism>
<dbReference type="InterPro" id="IPR011620">
    <property type="entry name" value="Sig_transdc_His_kinase_LytS_TM"/>
</dbReference>
<feature type="transmembrane region" description="Helical" evidence="14">
    <location>
        <begin position="35"/>
        <end position="54"/>
    </location>
</feature>
<dbReference type="PANTHER" id="PTHR43065">
    <property type="entry name" value="SENSOR HISTIDINE KINASE"/>
    <property type="match status" value="1"/>
</dbReference>
<dbReference type="Gene3D" id="3.30.565.10">
    <property type="entry name" value="Histidine kinase-like ATPase, C-terminal domain"/>
    <property type="match status" value="1"/>
</dbReference>
<dbReference type="RefSeq" id="WP_144449399.1">
    <property type="nucleotide sequence ID" value="NZ_VLKZ01000002.1"/>
</dbReference>
<reference evidence="16 17" key="1">
    <citation type="journal article" date="2015" name="Stand. Genomic Sci.">
        <title>Genomic Encyclopedia of Bacterial and Archaeal Type Strains, Phase III: the genomes of soil and plant-associated and newly described type strains.</title>
        <authorList>
            <person name="Whitman W.B."/>
            <person name="Woyke T."/>
            <person name="Klenk H.P."/>
            <person name="Zhou Y."/>
            <person name="Lilburn T.G."/>
            <person name="Beck B.J."/>
            <person name="De Vos P."/>
            <person name="Vandamme P."/>
            <person name="Eisen J.A."/>
            <person name="Garrity G."/>
            <person name="Hugenholtz P."/>
            <person name="Kyrpides N.C."/>
        </authorList>
    </citation>
    <scope>NUCLEOTIDE SEQUENCE [LARGE SCALE GENOMIC DNA]</scope>
    <source>
        <strain evidence="16 17">CGMCC 1.10116</strain>
    </source>
</reference>
<dbReference type="InterPro" id="IPR003594">
    <property type="entry name" value="HATPase_dom"/>
</dbReference>
<dbReference type="SMART" id="SM00387">
    <property type="entry name" value="HATPase_c"/>
    <property type="match status" value="1"/>
</dbReference>
<dbReference type="AlphaFoldDB" id="A0A562QRN1"/>
<feature type="transmembrane region" description="Helical" evidence="14">
    <location>
        <begin position="92"/>
        <end position="117"/>
    </location>
</feature>
<dbReference type="PRINTS" id="PR00344">
    <property type="entry name" value="BCTRLSENSOR"/>
</dbReference>
<dbReference type="EMBL" id="VLKZ01000002">
    <property type="protein sequence ID" value="TWI59333.1"/>
    <property type="molecule type" value="Genomic_DNA"/>
</dbReference>
<evidence type="ECO:0000256" key="6">
    <source>
        <dbReference type="ARBA" id="ARBA00022679"/>
    </source>
</evidence>
<dbReference type="GO" id="GO:0005886">
    <property type="term" value="C:plasma membrane"/>
    <property type="evidence" value="ECO:0007669"/>
    <property type="project" value="UniProtKB-SubCell"/>
</dbReference>
<dbReference type="Gene3D" id="1.10.287.130">
    <property type="match status" value="1"/>
</dbReference>
<keyword evidence="9 16" id="KW-0418">Kinase</keyword>
<protein>
    <recommendedName>
        <fullName evidence="3">histidine kinase</fullName>
        <ecNumber evidence="3">2.7.13.3</ecNumber>
    </recommendedName>
</protein>
<comment type="caution">
    <text evidence="16">The sequence shown here is derived from an EMBL/GenBank/DDBJ whole genome shotgun (WGS) entry which is preliminary data.</text>
</comment>
<evidence type="ECO:0000256" key="8">
    <source>
        <dbReference type="ARBA" id="ARBA00022741"/>
    </source>
</evidence>
<keyword evidence="12" id="KW-0902">Two-component regulatory system</keyword>
<dbReference type="InterPro" id="IPR003661">
    <property type="entry name" value="HisK_dim/P_dom"/>
</dbReference>
<evidence type="ECO:0000256" key="2">
    <source>
        <dbReference type="ARBA" id="ARBA00004651"/>
    </source>
</evidence>
<gene>
    <name evidence="16" type="ORF">IQ10_01049</name>
</gene>
<dbReference type="InterPro" id="IPR005467">
    <property type="entry name" value="His_kinase_dom"/>
</dbReference>
<evidence type="ECO:0000256" key="11">
    <source>
        <dbReference type="ARBA" id="ARBA00022989"/>
    </source>
</evidence>
<dbReference type="CDD" id="cd00082">
    <property type="entry name" value="HisKA"/>
    <property type="match status" value="1"/>
</dbReference>
<sequence>MFIKLLLQVVYITVPILIYYALIRNNASLKRYHSILLGIICGISILLCMSFPISFETGYIMDLRTVPWMISFLYGNISTGIILTIIMLGYRIFLGGIGMFVVFIAYSITLLMILFYFKKYSQFSFQHKMKSVLTLTFINSLLIVSSIHFIFGFSESHYLLFYTVFTFMQLLLTWLTVYMIETFRENDRLQLEMQNSEKLYIVGQMAASVAHEIRNPMTVVSGFMQLLYQSDEIPLKHKEHVKIMTVELERAQAIINDYLTLAKPQADKMEKIDVKEQTSLISQTLSSYALMNGVDLHYHIKSDENFYTFGNPEKMQQVLVNMIKNAIEATLNKKAVTISLSKDNEYIYIDITDQGVGLSEDEIKKIGTPFYSTKEKGTGLGLSVSFSIIRAMNGQIMTTSDMGKGTTFTIKLPQY</sequence>
<evidence type="ECO:0000256" key="10">
    <source>
        <dbReference type="ARBA" id="ARBA00022840"/>
    </source>
</evidence>
<feature type="transmembrane region" description="Helical" evidence="14">
    <location>
        <begin position="129"/>
        <end position="153"/>
    </location>
</feature>
<evidence type="ECO:0000259" key="15">
    <source>
        <dbReference type="PROSITE" id="PS50109"/>
    </source>
</evidence>
<evidence type="ECO:0000256" key="7">
    <source>
        <dbReference type="ARBA" id="ARBA00022692"/>
    </source>
</evidence>
<dbReference type="InterPro" id="IPR004358">
    <property type="entry name" value="Sig_transdc_His_kin-like_C"/>
</dbReference>
<dbReference type="Pfam" id="PF00512">
    <property type="entry name" value="HisKA"/>
    <property type="match status" value="1"/>
</dbReference>
<dbReference type="InterPro" id="IPR036097">
    <property type="entry name" value="HisK_dim/P_sf"/>
</dbReference>
<keyword evidence="13 14" id="KW-0472">Membrane</keyword>
<keyword evidence="8" id="KW-0547">Nucleotide-binding</keyword>
<feature type="transmembrane region" description="Helical" evidence="14">
    <location>
        <begin position="159"/>
        <end position="180"/>
    </location>
</feature>
<feature type="domain" description="Histidine kinase" evidence="15">
    <location>
        <begin position="208"/>
        <end position="415"/>
    </location>
</feature>
<proteinExistence type="predicted"/>
<keyword evidence="17" id="KW-1185">Reference proteome</keyword>
<feature type="transmembrane region" description="Helical" evidence="14">
    <location>
        <begin position="66"/>
        <end position="86"/>
    </location>
</feature>
<dbReference type="OrthoDB" id="9815750at2"/>
<comment type="subcellular location">
    <subcellularLocation>
        <location evidence="2">Cell membrane</location>
        <topology evidence="2">Multi-pass membrane protein</topology>
    </subcellularLocation>
</comment>
<comment type="catalytic activity">
    <reaction evidence="1">
        <text>ATP + protein L-histidine = ADP + protein N-phospho-L-histidine.</text>
        <dbReference type="EC" id="2.7.13.3"/>
    </reaction>
</comment>